<dbReference type="PRINTS" id="PR00685">
    <property type="entry name" value="TIFACTORIIB"/>
</dbReference>
<dbReference type="EMBL" id="PNBA02000005">
    <property type="protein sequence ID" value="KAG6424288.1"/>
    <property type="molecule type" value="Genomic_DNA"/>
</dbReference>
<dbReference type="InterPro" id="IPR036915">
    <property type="entry name" value="Cyclin-like_sf"/>
</dbReference>
<dbReference type="FunFam" id="1.10.472.10:FF:000007">
    <property type="entry name" value="Transcription factor IIIB 90 kDa subunit"/>
    <property type="match status" value="1"/>
</dbReference>
<evidence type="ECO:0000256" key="8">
    <source>
        <dbReference type="ARBA" id="ARBA00023242"/>
    </source>
</evidence>
<dbReference type="Gene3D" id="1.20.5.650">
    <property type="entry name" value="Single helix bin"/>
    <property type="match status" value="1"/>
</dbReference>
<feature type="domain" description="Transcription factor TFIIB cyclin-like" evidence="9">
    <location>
        <begin position="68"/>
        <end position="158"/>
    </location>
</feature>
<evidence type="ECO:0000256" key="6">
    <source>
        <dbReference type="ARBA" id="ARBA00023015"/>
    </source>
</evidence>
<evidence type="ECO:0000256" key="3">
    <source>
        <dbReference type="ARBA" id="ARBA00022723"/>
    </source>
</evidence>
<evidence type="ECO:0000313" key="12">
    <source>
        <dbReference type="Proteomes" id="UP000298416"/>
    </source>
</evidence>
<dbReference type="FunFam" id="1.10.472.10:FF:000066">
    <property type="entry name" value="Transcription factor IIIB subunit"/>
    <property type="match status" value="1"/>
</dbReference>
<dbReference type="GO" id="GO:0005634">
    <property type="term" value="C:nucleus"/>
    <property type="evidence" value="ECO:0007669"/>
    <property type="project" value="UniProtKB-SubCell"/>
</dbReference>
<evidence type="ECO:0000256" key="5">
    <source>
        <dbReference type="ARBA" id="ARBA00022833"/>
    </source>
</evidence>
<keyword evidence="4" id="KW-0863">Zinc-finger</keyword>
<dbReference type="Pfam" id="PF00382">
    <property type="entry name" value="TFIIB"/>
    <property type="match status" value="2"/>
</dbReference>
<evidence type="ECO:0000259" key="10">
    <source>
        <dbReference type="Pfam" id="PF07741"/>
    </source>
</evidence>
<dbReference type="InterPro" id="IPR011665">
    <property type="entry name" value="BRF1_TBP-bd_dom"/>
</dbReference>
<comment type="caution">
    <text evidence="11">The sequence shown here is derived from an EMBL/GenBank/DDBJ whole genome shotgun (WGS) entry which is preliminary data.</text>
</comment>
<dbReference type="GO" id="GO:0070897">
    <property type="term" value="P:transcription preinitiation complex assembly"/>
    <property type="evidence" value="ECO:0007669"/>
    <property type="project" value="InterPro"/>
</dbReference>
<evidence type="ECO:0000256" key="7">
    <source>
        <dbReference type="ARBA" id="ARBA00023163"/>
    </source>
</evidence>
<dbReference type="GO" id="GO:0008270">
    <property type="term" value="F:zinc ion binding"/>
    <property type="evidence" value="ECO:0007669"/>
    <property type="project" value="UniProtKB-KW"/>
</dbReference>
<dbReference type="AlphaFoldDB" id="A0A8X9A0Y8"/>
<protein>
    <recommendedName>
        <fullName evidence="13">Transcription factor IIIB 90 kDa subunit</fullName>
    </recommendedName>
</protein>
<keyword evidence="5" id="KW-0862">Zinc</keyword>
<dbReference type="GO" id="GO:0001006">
    <property type="term" value="F:RNA polymerase III type 3 promoter sequence-specific DNA binding"/>
    <property type="evidence" value="ECO:0007669"/>
    <property type="project" value="TreeGrafter"/>
</dbReference>
<dbReference type="GO" id="GO:0097550">
    <property type="term" value="C:transcription preinitiation complex"/>
    <property type="evidence" value="ECO:0007669"/>
    <property type="project" value="TreeGrafter"/>
</dbReference>
<dbReference type="PANTHER" id="PTHR11618:SF4">
    <property type="entry name" value="TRANSCRIPTION FACTOR IIIB 90 KDA SUBUNIT"/>
    <property type="match status" value="1"/>
</dbReference>
<feature type="domain" description="Brf1 TBP-binding" evidence="10">
    <location>
        <begin position="475"/>
        <end position="517"/>
    </location>
</feature>
<comment type="similarity">
    <text evidence="2">Belongs to the TFIIB family.</text>
</comment>
<name>A0A8X9A0Y8_SALSN</name>
<evidence type="ECO:0000256" key="1">
    <source>
        <dbReference type="ARBA" id="ARBA00004123"/>
    </source>
</evidence>
<dbReference type="Pfam" id="PF07741">
    <property type="entry name" value="BRF1"/>
    <property type="match status" value="1"/>
</dbReference>
<dbReference type="InterPro" id="IPR000812">
    <property type="entry name" value="TFIIB"/>
</dbReference>
<keyword evidence="6" id="KW-0805">Transcription regulation</keyword>
<reference evidence="11" key="1">
    <citation type="submission" date="2018-01" db="EMBL/GenBank/DDBJ databases">
        <authorList>
            <person name="Mao J.F."/>
        </authorList>
    </citation>
    <scope>NUCLEOTIDE SEQUENCE</scope>
    <source>
        <strain evidence="11">Huo1</strain>
        <tissue evidence="11">Leaf</tissue>
    </source>
</reference>
<evidence type="ECO:0000259" key="9">
    <source>
        <dbReference type="Pfam" id="PF00382"/>
    </source>
</evidence>
<dbReference type="Proteomes" id="UP000298416">
    <property type="component" value="Unassembled WGS sequence"/>
</dbReference>
<accession>A0A8X9A0Y8</accession>
<dbReference type="GO" id="GO:0000126">
    <property type="term" value="C:transcription factor TFIIIB complex"/>
    <property type="evidence" value="ECO:0007669"/>
    <property type="project" value="TreeGrafter"/>
</dbReference>
<keyword evidence="3" id="KW-0479">Metal-binding</keyword>
<keyword evidence="12" id="KW-1185">Reference proteome</keyword>
<dbReference type="SUPFAM" id="SSF47954">
    <property type="entry name" value="Cyclin-like"/>
    <property type="match status" value="2"/>
</dbReference>
<comment type="subcellular location">
    <subcellularLocation>
        <location evidence="1">Nucleus</location>
    </subcellularLocation>
</comment>
<organism evidence="11">
    <name type="scientific">Salvia splendens</name>
    <name type="common">Scarlet sage</name>
    <dbReference type="NCBI Taxonomy" id="180675"/>
    <lineage>
        <taxon>Eukaryota</taxon>
        <taxon>Viridiplantae</taxon>
        <taxon>Streptophyta</taxon>
        <taxon>Embryophyta</taxon>
        <taxon>Tracheophyta</taxon>
        <taxon>Spermatophyta</taxon>
        <taxon>Magnoliopsida</taxon>
        <taxon>eudicotyledons</taxon>
        <taxon>Gunneridae</taxon>
        <taxon>Pentapetalae</taxon>
        <taxon>asterids</taxon>
        <taxon>lamiids</taxon>
        <taxon>Lamiales</taxon>
        <taxon>Lamiaceae</taxon>
        <taxon>Nepetoideae</taxon>
        <taxon>Mentheae</taxon>
        <taxon>Salviinae</taxon>
        <taxon>Salvia</taxon>
        <taxon>Salvia subgen. Calosphace</taxon>
        <taxon>core Calosphace</taxon>
    </lineage>
</organism>
<dbReference type="GO" id="GO:0017025">
    <property type="term" value="F:TBP-class protein binding"/>
    <property type="evidence" value="ECO:0007669"/>
    <property type="project" value="InterPro"/>
</dbReference>
<dbReference type="PANTHER" id="PTHR11618">
    <property type="entry name" value="TRANSCRIPTION INITIATION FACTOR IIB-RELATED"/>
    <property type="match status" value="1"/>
</dbReference>
<sequence length="552" mass="61387">MVRIWCPFCAVNVRTDTAEGKTCCSLCGRVLSEDNFTEEVQFTKSSDGQARMQGRFVASVQSHSESRERTLNEAYNGINDIMYALEIDGGDYIASAALRLYKLALDKNFTKGRRKEQVQASCLYIVCRAKDKPFLLIDFSEHLRINVYVLGAVFLQLCKVLSLEETGLLQKLVDPSLFIHRFADRLFRSKDQRISKSALQIVASMKRDWMQSGRKPSGICGAALYISALAHGLNCSKSDVIKTVHICEATLTKRMIEFENTESGGLTIEEFEKKSEELAALENNVEDKLQMKSRNGELLCSHKGDGKPQFAYGLCKDCYKEFMALSGGLNGGSEPPAFQHAERKRIMAEEAVADRSENLDSSALLGLTETNSKHLNVVSNSLAIPHRLWLFLVQLYDGQRSLKNTQDGATQPADPDLTGMPRATLKPKTMHGTIDGRTDASDFTLEESESLSDIDDFEDVVPDSLTVELKLKYLQVDVYINTEEEKNLKTTVWEEINREYLEEQKAKEAAAVVAKKAYEASFANCSGDVEGARKLAEAAAAAAAQIRRVESS</sequence>
<dbReference type="GO" id="GO:0000995">
    <property type="term" value="F:RNA polymerase III general transcription initiation factor activity"/>
    <property type="evidence" value="ECO:0007669"/>
    <property type="project" value="TreeGrafter"/>
</dbReference>
<evidence type="ECO:0000313" key="11">
    <source>
        <dbReference type="EMBL" id="KAG6424288.1"/>
    </source>
</evidence>
<evidence type="ECO:0000256" key="4">
    <source>
        <dbReference type="ARBA" id="ARBA00022771"/>
    </source>
</evidence>
<keyword evidence="8" id="KW-0539">Nucleus</keyword>
<keyword evidence="7" id="KW-0804">Transcription</keyword>
<dbReference type="SUPFAM" id="SSF57783">
    <property type="entry name" value="Zinc beta-ribbon"/>
    <property type="match status" value="1"/>
</dbReference>
<feature type="domain" description="Transcription factor TFIIB cyclin-like" evidence="9">
    <location>
        <begin position="170"/>
        <end position="260"/>
    </location>
</feature>
<dbReference type="CDD" id="cd20553">
    <property type="entry name" value="CYCLIN_TFIIIB90_rpt1"/>
    <property type="match status" value="1"/>
</dbReference>
<dbReference type="InterPro" id="IPR013150">
    <property type="entry name" value="TFIIB_cyclin"/>
</dbReference>
<dbReference type="Gene3D" id="1.10.472.10">
    <property type="entry name" value="Cyclin-like"/>
    <property type="match status" value="2"/>
</dbReference>
<evidence type="ECO:0000256" key="2">
    <source>
        <dbReference type="ARBA" id="ARBA00010857"/>
    </source>
</evidence>
<gene>
    <name evidence="11" type="ORF">SASPL_114703</name>
</gene>
<dbReference type="CDD" id="cd20554">
    <property type="entry name" value="CYCLIN_TFIIIB90_rpt2"/>
    <property type="match status" value="1"/>
</dbReference>
<proteinExistence type="inferred from homology"/>
<evidence type="ECO:0008006" key="13">
    <source>
        <dbReference type="Google" id="ProtNLM"/>
    </source>
</evidence>
<reference evidence="11" key="2">
    <citation type="submission" date="2020-08" db="EMBL/GenBank/DDBJ databases">
        <title>Plant Genome Project.</title>
        <authorList>
            <person name="Zhang R.-G."/>
        </authorList>
    </citation>
    <scope>NUCLEOTIDE SEQUENCE</scope>
    <source>
        <strain evidence="11">Huo1</strain>
        <tissue evidence="11">Leaf</tissue>
    </source>
</reference>